<evidence type="ECO:0000313" key="4">
    <source>
        <dbReference type="Proteomes" id="UP000492821"/>
    </source>
</evidence>
<dbReference type="SUPFAM" id="SSF46579">
    <property type="entry name" value="Prefoldin"/>
    <property type="match status" value="1"/>
</dbReference>
<organism evidence="4 5">
    <name type="scientific">Panagrellus redivivus</name>
    <name type="common">Microworm</name>
    <dbReference type="NCBI Taxonomy" id="6233"/>
    <lineage>
        <taxon>Eukaryota</taxon>
        <taxon>Metazoa</taxon>
        <taxon>Ecdysozoa</taxon>
        <taxon>Nematoda</taxon>
        <taxon>Chromadorea</taxon>
        <taxon>Rhabditida</taxon>
        <taxon>Tylenchina</taxon>
        <taxon>Panagrolaimomorpha</taxon>
        <taxon>Panagrolaimoidea</taxon>
        <taxon>Panagrolaimidae</taxon>
        <taxon>Panagrellus</taxon>
    </lineage>
</organism>
<evidence type="ECO:0000256" key="1">
    <source>
        <dbReference type="ARBA" id="ARBA00008045"/>
    </source>
</evidence>
<reference evidence="4" key="1">
    <citation type="journal article" date="2013" name="Genetics">
        <title>The draft genome and transcriptome of Panagrellus redivivus are shaped by the harsh demands of a free-living lifestyle.</title>
        <authorList>
            <person name="Srinivasan J."/>
            <person name="Dillman A.R."/>
            <person name="Macchietto M.G."/>
            <person name="Heikkinen L."/>
            <person name="Lakso M."/>
            <person name="Fracchia K.M."/>
            <person name="Antoshechkin I."/>
            <person name="Mortazavi A."/>
            <person name="Wong G."/>
            <person name="Sternberg P.W."/>
        </authorList>
    </citation>
    <scope>NUCLEOTIDE SEQUENCE [LARGE SCALE GENOMIC DNA]</scope>
    <source>
        <strain evidence="4">MT8872</strain>
    </source>
</reference>
<dbReference type="AlphaFoldDB" id="A0A7E4VIU1"/>
<sequence length="129" mass="14201">MEPKTVVSPEDQKKINEFARLYDREQQLGAKILALKKSIGALEDAESALIESDEPKIPVKVGTVFFHSTPESATETVEKQLAKAQEEQTIANAQIAGVRAQMAALRQQLYATFGDNISLEVDDESRPTV</sequence>
<dbReference type="InterPro" id="IPR002777">
    <property type="entry name" value="PFD_beta-like"/>
</dbReference>
<dbReference type="Gene3D" id="1.10.287.370">
    <property type="match status" value="1"/>
</dbReference>
<dbReference type="InterPro" id="IPR009053">
    <property type="entry name" value="Prefoldin"/>
</dbReference>
<reference evidence="5" key="2">
    <citation type="submission" date="2020-10" db="UniProtKB">
        <authorList>
            <consortium name="WormBaseParasite"/>
        </authorList>
    </citation>
    <scope>IDENTIFICATION</scope>
</reference>
<dbReference type="GO" id="GO:0016272">
    <property type="term" value="C:prefoldin complex"/>
    <property type="evidence" value="ECO:0007669"/>
    <property type="project" value="InterPro"/>
</dbReference>
<dbReference type="PANTHER" id="PTHR21100">
    <property type="entry name" value="PREFOLDIN SUBUNIT 4"/>
    <property type="match status" value="1"/>
</dbReference>
<comment type="similarity">
    <text evidence="1">Belongs to the prefoldin subunit beta family.</text>
</comment>
<dbReference type="GO" id="GO:0005737">
    <property type="term" value="C:cytoplasm"/>
    <property type="evidence" value="ECO:0007669"/>
    <property type="project" value="TreeGrafter"/>
</dbReference>
<dbReference type="GO" id="GO:0006457">
    <property type="term" value="P:protein folding"/>
    <property type="evidence" value="ECO:0007669"/>
    <property type="project" value="InterPro"/>
</dbReference>
<accession>A0A7E4VIU1</accession>
<dbReference type="Proteomes" id="UP000492821">
    <property type="component" value="Unassembled WGS sequence"/>
</dbReference>
<dbReference type="InterPro" id="IPR016661">
    <property type="entry name" value="PFDN4"/>
</dbReference>
<name>A0A7E4VIU1_PANRE</name>
<comment type="subunit">
    <text evidence="2">Heterohexamer of two PFD-alpha type and four PFD-beta type subunits.</text>
</comment>
<keyword evidence="3" id="KW-0143">Chaperone</keyword>
<evidence type="ECO:0000256" key="3">
    <source>
        <dbReference type="ARBA" id="ARBA00023186"/>
    </source>
</evidence>
<dbReference type="WBParaSite" id="Pan_g21692.t1">
    <property type="protein sequence ID" value="Pan_g21692.t1"/>
    <property type="gene ID" value="Pan_g21692"/>
</dbReference>
<evidence type="ECO:0000256" key="2">
    <source>
        <dbReference type="ARBA" id="ARBA00011695"/>
    </source>
</evidence>
<evidence type="ECO:0000313" key="5">
    <source>
        <dbReference type="WBParaSite" id="Pan_g21692.t1"/>
    </source>
</evidence>
<dbReference type="Pfam" id="PF01920">
    <property type="entry name" value="Prefoldin_2"/>
    <property type="match status" value="1"/>
</dbReference>
<dbReference type="GO" id="GO:0051082">
    <property type="term" value="F:unfolded protein binding"/>
    <property type="evidence" value="ECO:0007669"/>
    <property type="project" value="InterPro"/>
</dbReference>
<keyword evidence="4" id="KW-1185">Reference proteome</keyword>
<protein>
    <submittedName>
        <fullName evidence="5">Prefoldin subunit</fullName>
    </submittedName>
</protein>
<proteinExistence type="inferred from homology"/>
<dbReference type="PANTHER" id="PTHR21100:SF9">
    <property type="entry name" value="PREFOLDIN SUBUNIT 4"/>
    <property type="match status" value="1"/>
</dbReference>